<name>A0ABV0T0F7_9TELE</name>
<keyword evidence="2" id="KW-1185">Reference proteome</keyword>
<organism evidence="1 2">
    <name type="scientific">Ilyodon furcidens</name>
    <name type="common">goldbreast splitfin</name>
    <dbReference type="NCBI Taxonomy" id="33524"/>
    <lineage>
        <taxon>Eukaryota</taxon>
        <taxon>Metazoa</taxon>
        <taxon>Chordata</taxon>
        <taxon>Craniata</taxon>
        <taxon>Vertebrata</taxon>
        <taxon>Euteleostomi</taxon>
        <taxon>Actinopterygii</taxon>
        <taxon>Neopterygii</taxon>
        <taxon>Teleostei</taxon>
        <taxon>Neoteleostei</taxon>
        <taxon>Acanthomorphata</taxon>
        <taxon>Ovalentaria</taxon>
        <taxon>Atherinomorphae</taxon>
        <taxon>Cyprinodontiformes</taxon>
        <taxon>Goodeidae</taxon>
        <taxon>Ilyodon</taxon>
    </lineage>
</organism>
<dbReference type="Proteomes" id="UP001482620">
    <property type="component" value="Unassembled WGS sequence"/>
</dbReference>
<evidence type="ECO:0000313" key="1">
    <source>
        <dbReference type="EMBL" id="MEQ2226353.1"/>
    </source>
</evidence>
<evidence type="ECO:0000313" key="2">
    <source>
        <dbReference type="Proteomes" id="UP001482620"/>
    </source>
</evidence>
<sequence length="105" mass="12174">LPVWSEGYEIGAGRLSSQDPPPPGCKVPAQVLMVNSNFLMKFDFEWPFKLRIECDHHQSDQSDHTQKENVDVAQQHIVYCSSWCWSSQVRWMTSVSYLLIAWRST</sequence>
<comment type="caution">
    <text evidence="1">The sequence shown here is derived from an EMBL/GenBank/DDBJ whole genome shotgun (WGS) entry which is preliminary data.</text>
</comment>
<reference evidence="1 2" key="1">
    <citation type="submission" date="2021-06" db="EMBL/GenBank/DDBJ databases">
        <authorList>
            <person name="Palmer J.M."/>
        </authorList>
    </citation>
    <scope>NUCLEOTIDE SEQUENCE [LARGE SCALE GENOMIC DNA]</scope>
    <source>
        <strain evidence="2">if_2019</strain>
        <tissue evidence="1">Muscle</tissue>
    </source>
</reference>
<feature type="non-terminal residue" evidence="1">
    <location>
        <position position="1"/>
    </location>
</feature>
<proteinExistence type="predicted"/>
<gene>
    <name evidence="1" type="ORF">ILYODFUR_026626</name>
</gene>
<dbReference type="EMBL" id="JAHRIQ010014981">
    <property type="protein sequence ID" value="MEQ2226353.1"/>
    <property type="molecule type" value="Genomic_DNA"/>
</dbReference>
<protein>
    <submittedName>
        <fullName evidence="1">Uncharacterized protein</fullName>
    </submittedName>
</protein>
<accession>A0ABV0T0F7</accession>